<dbReference type="OrthoDB" id="446642at2759"/>
<sequence length="350" mass="38470">MSRALASKGLLGTLEGMGGSHRVLVFGRDDMSKFGVDRQSNQGSFFNGTFPASYDSFYFMEIDAVPVRPFWLDQFIAEVQQLRFIPELLSAAVDTEANGSAVYNLQHPWLRWLYEQLELEQSTEFNAIAFDLRMANLSLEGREGTNADAAAAWAQHVPSDEDAYREDSLLVGRNYANTLLNSSFLAQTWKVEDPPRLLALQGSGPEKPRFDAGVYVRHGATSNIFENLNDSLVTLAAVSFDGSSGVYERFNQSLSVYHPFRKVLVISYGQHRVAPAGTVEVVAGDAGDAEVRAEWIETGMCRSLAMISLRGGLQGLDSLSAIFLQSFPLSRELAILLTLQGKLVALSALL</sequence>
<comment type="caution">
    <text evidence="1">The sequence shown here is derived from an EMBL/GenBank/DDBJ whole genome shotgun (WGS) entry which is preliminary data.</text>
</comment>
<accession>A0A1Q9F0K4</accession>
<proteinExistence type="predicted"/>
<name>A0A1Q9F0K4_SYMMI</name>
<dbReference type="EMBL" id="LSRX01000031">
    <property type="protein sequence ID" value="OLQ13210.1"/>
    <property type="molecule type" value="Genomic_DNA"/>
</dbReference>
<dbReference type="Proteomes" id="UP000186817">
    <property type="component" value="Unassembled WGS sequence"/>
</dbReference>
<reference evidence="1 2" key="1">
    <citation type="submission" date="2016-02" db="EMBL/GenBank/DDBJ databases">
        <title>Genome analysis of coral dinoflagellate symbionts highlights evolutionary adaptations to a symbiotic lifestyle.</title>
        <authorList>
            <person name="Aranda M."/>
            <person name="Li Y."/>
            <person name="Liew Y.J."/>
            <person name="Baumgarten S."/>
            <person name="Simakov O."/>
            <person name="Wilson M."/>
            <person name="Piel J."/>
            <person name="Ashoor H."/>
            <person name="Bougouffa S."/>
            <person name="Bajic V.B."/>
            <person name="Ryu T."/>
            <person name="Ravasi T."/>
            <person name="Bayer T."/>
            <person name="Micklem G."/>
            <person name="Kim H."/>
            <person name="Bhak J."/>
            <person name="Lajeunesse T.C."/>
            <person name="Voolstra C.R."/>
        </authorList>
    </citation>
    <scope>NUCLEOTIDE SEQUENCE [LARGE SCALE GENOMIC DNA]</scope>
    <source>
        <strain evidence="1 2">CCMP2467</strain>
    </source>
</reference>
<evidence type="ECO:0000313" key="2">
    <source>
        <dbReference type="Proteomes" id="UP000186817"/>
    </source>
</evidence>
<gene>
    <name evidence="1" type="ORF">AK812_SmicGene2831</name>
</gene>
<dbReference type="AlphaFoldDB" id="A0A1Q9F0K4"/>
<organism evidence="1 2">
    <name type="scientific">Symbiodinium microadriaticum</name>
    <name type="common">Dinoflagellate</name>
    <name type="synonym">Zooxanthella microadriatica</name>
    <dbReference type="NCBI Taxonomy" id="2951"/>
    <lineage>
        <taxon>Eukaryota</taxon>
        <taxon>Sar</taxon>
        <taxon>Alveolata</taxon>
        <taxon>Dinophyceae</taxon>
        <taxon>Suessiales</taxon>
        <taxon>Symbiodiniaceae</taxon>
        <taxon>Symbiodinium</taxon>
    </lineage>
</organism>
<protein>
    <submittedName>
        <fullName evidence="1">Uncharacterized protein</fullName>
    </submittedName>
</protein>
<keyword evidence="2" id="KW-1185">Reference proteome</keyword>
<evidence type="ECO:0000313" key="1">
    <source>
        <dbReference type="EMBL" id="OLQ13210.1"/>
    </source>
</evidence>